<comment type="caution">
    <text evidence="1">The sequence shown here is derived from an EMBL/GenBank/DDBJ whole genome shotgun (WGS) entry which is preliminary data.</text>
</comment>
<feature type="non-terminal residue" evidence="1">
    <location>
        <position position="218"/>
    </location>
</feature>
<feature type="non-terminal residue" evidence="1">
    <location>
        <position position="1"/>
    </location>
</feature>
<keyword evidence="2" id="KW-1185">Reference proteome</keyword>
<evidence type="ECO:0000313" key="2">
    <source>
        <dbReference type="Proteomes" id="UP000749559"/>
    </source>
</evidence>
<proteinExistence type="predicted"/>
<reference evidence="1" key="1">
    <citation type="submission" date="2022-03" db="EMBL/GenBank/DDBJ databases">
        <authorList>
            <person name="Martin C."/>
        </authorList>
    </citation>
    <scope>NUCLEOTIDE SEQUENCE</scope>
</reference>
<organism evidence="1 2">
    <name type="scientific">Owenia fusiformis</name>
    <name type="common">Polychaete worm</name>
    <dbReference type="NCBI Taxonomy" id="6347"/>
    <lineage>
        <taxon>Eukaryota</taxon>
        <taxon>Metazoa</taxon>
        <taxon>Spiralia</taxon>
        <taxon>Lophotrochozoa</taxon>
        <taxon>Annelida</taxon>
        <taxon>Polychaeta</taxon>
        <taxon>Sedentaria</taxon>
        <taxon>Canalipalpata</taxon>
        <taxon>Sabellida</taxon>
        <taxon>Oweniida</taxon>
        <taxon>Oweniidae</taxon>
        <taxon>Owenia</taxon>
    </lineage>
</organism>
<dbReference type="Proteomes" id="UP000749559">
    <property type="component" value="Unassembled WGS sequence"/>
</dbReference>
<sequence length="218" mass="24020">DSQPWVNDISGSEGTVSDVNSTLVTGSFSISVSGSDQMNQMYCRPGTYIYVMVDSGKTVDEADDSNNFAWKQISLNCPGIQGFSLIAFDIFTSQHDNKITDGENVITFTTTVQNIGVTMPAGSSPNYKFQVYIADDNQMENGIELTVNSFDGDEPRDTEMLTAAINFFGNITCEFEMTNEQCVGKTYLCLKAVEDTGLTADWDQFDGDNFQCMDFQNS</sequence>
<gene>
    <name evidence="1" type="ORF">OFUS_LOCUS230</name>
</gene>
<name>A0A8J1UUS1_OWEFU</name>
<evidence type="ECO:0000313" key="1">
    <source>
        <dbReference type="EMBL" id="CAH1772466.1"/>
    </source>
</evidence>
<accession>A0A8J1UUS1</accession>
<dbReference type="AlphaFoldDB" id="A0A8J1UUS1"/>
<protein>
    <submittedName>
        <fullName evidence="1">Uncharacterized protein</fullName>
    </submittedName>
</protein>
<dbReference type="EMBL" id="CAIIXF020000001">
    <property type="protein sequence ID" value="CAH1772466.1"/>
    <property type="molecule type" value="Genomic_DNA"/>
</dbReference>